<reference evidence="2 3" key="1">
    <citation type="submission" date="2015-07" db="EMBL/GenBank/DDBJ databases">
        <title>High-quality genome of monoxenous trypanosomatid Leptomonas pyrrhocoris.</title>
        <authorList>
            <person name="Flegontov P."/>
            <person name="Butenko A."/>
            <person name="Firsov S."/>
            <person name="Vlcek C."/>
            <person name="Logacheva M.D."/>
            <person name="Field M."/>
            <person name="Filatov D."/>
            <person name="Flegontova O."/>
            <person name="Gerasimov E."/>
            <person name="Jackson A.P."/>
            <person name="Kelly S."/>
            <person name="Opperdoes F."/>
            <person name="O'Reilly A."/>
            <person name="Votypka J."/>
            <person name="Yurchenko V."/>
            <person name="Lukes J."/>
        </authorList>
    </citation>
    <scope>NUCLEOTIDE SEQUENCE [LARGE SCALE GENOMIC DNA]</scope>
    <source>
        <strain evidence="2">H10</strain>
    </source>
</reference>
<feature type="region of interest" description="Disordered" evidence="1">
    <location>
        <begin position="454"/>
        <end position="515"/>
    </location>
</feature>
<feature type="region of interest" description="Disordered" evidence="1">
    <location>
        <begin position="1"/>
        <end position="30"/>
    </location>
</feature>
<dbReference type="VEuPathDB" id="TriTrypDB:LpyrH10_10_2130"/>
<dbReference type="EMBL" id="LGTL01000010">
    <property type="protein sequence ID" value="KPA79660.1"/>
    <property type="molecule type" value="Genomic_DNA"/>
</dbReference>
<evidence type="ECO:0000313" key="3">
    <source>
        <dbReference type="Proteomes" id="UP000037923"/>
    </source>
</evidence>
<protein>
    <submittedName>
        <fullName evidence="2">Uncharacterized protein</fullName>
    </submittedName>
</protein>
<feature type="compositionally biased region" description="Polar residues" evidence="1">
    <location>
        <begin position="383"/>
        <end position="392"/>
    </location>
</feature>
<accession>A0A0N0DUZ5</accession>
<dbReference type="EMBL" id="LGTL01000010">
    <property type="protein sequence ID" value="KPA79661.1"/>
    <property type="molecule type" value="Genomic_DNA"/>
</dbReference>
<feature type="compositionally biased region" description="Polar residues" evidence="1">
    <location>
        <begin position="485"/>
        <end position="494"/>
    </location>
</feature>
<dbReference type="AlphaFoldDB" id="A0A0N0DUZ5"/>
<organism evidence="2 3">
    <name type="scientific">Leptomonas pyrrhocoris</name>
    <name type="common">Firebug parasite</name>
    <dbReference type="NCBI Taxonomy" id="157538"/>
    <lineage>
        <taxon>Eukaryota</taxon>
        <taxon>Discoba</taxon>
        <taxon>Euglenozoa</taxon>
        <taxon>Kinetoplastea</taxon>
        <taxon>Metakinetoplastina</taxon>
        <taxon>Trypanosomatida</taxon>
        <taxon>Trypanosomatidae</taxon>
        <taxon>Leishmaniinae</taxon>
        <taxon>Leptomonas</taxon>
    </lineage>
</organism>
<sequence>MPPAPTSAGGDDDSGNGDNGKVGEFTTSEISFTPPLPRTEVAITLKFRVTVSLMEGDVVYVHLPKFNGPPAQQFGLQSVSSTVDVRNGGEGINTATYFRGFWSGTTAKVTSAVHQVLFKRGKKGGAPPKQVLLLQCLRDVPANALLIFNVPRALGIVSPDKLPANSSRLKIEGPHIYLADNHRILKQIILASSEIRKQTVVEELAVYEHCIAQVIRDGGLQIDDRQLSEQLSVEETDQLWQAAQYRRRYPVPMAWTVVQEISMAYEAAGGFVKRIVQNAINCIKNFDPLAVHREVARNWGVKPAAVVMLDDFLSVQWVGLYPGLPRASLFAACLLTMEPEDVGRAFLGVAPLPSRSIAEDLMSAFRMRASLDAAGGADDASRPLTSTNTNDGSGEGDDPAETAAFLDEILQKDGSGDRCGATLDKWAALITALLPASFIVDSAFATAENGHGGYENHNGNAVEGEGHGSSKGGGPRVDSARTGDQDGSTFSSNDARAGHRHSSGAAMARGGGGGAVATLRPPPTLYLGYRDVPMEAQRSLRELKRGDWFVLPFLALARQSLPYAAVTPSSLAAASPQGRREEAVLRAGQVEADDNADDDDGAAVAVIPDNAVVVELHHVVEALELADVSFSPYNRAWLLPLATSCRVVTVEEDQHEVLHIVVDMEGSLVGQLNDSDLPQSDRSVATVILSKYLAKAEQTDFYVSSCSLLTALCARHSERRRLHPPTLIRAQYLSHYNAAMRASMAKYNVEATERVEWQVRTHDAQLLDEGVVKPAVWEPIQRKYMVTVEQFFLGYSRTVQKLEEGTLSVDLETYTIDYGGKGPRSLRRVVEKVYVTHEAVPAETSAILETREEQYTKQLLTLDNKLGISPNPATTNTGKSESAKRGGTVAGTKRKKS</sequence>
<gene>
    <name evidence="2" type="ORF">ABB37_05444</name>
</gene>
<keyword evidence="3" id="KW-1185">Reference proteome</keyword>
<dbReference type="RefSeq" id="XP_015658100.1">
    <property type="nucleotide sequence ID" value="XM_015803458.1"/>
</dbReference>
<dbReference type="OrthoDB" id="271842at2759"/>
<comment type="caution">
    <text evidence="2">The sequence shown here is derived from an EMBL/GenBank/DDBJ whole genome shotgun (WGS) entry which is preliminary data.</text>
</comment>
<proteinExistence type="predicted"/>
<dbReference type="GeneID" id="26905734"/>
<evidence type="ECO:0000256" key="1">
    <source>
        <dbReference type="SAM" id="MobiDB-lite"/>
    </source>
</evidence>
<feature type="region of interest" description="Disordered" evidence="1">
    <location>
        <begin position="866"/>
        <end position="897"/>
    </location>
</feature>
<feature type="compositionally biased region" description="Polar residues" evidence="1">
    <location>
        <begin position="871"/>
        <end position="880"/>
    </location>
</feature>
<name>A0A0N0DUZ5_LEPPY</name>
<dbReference type="RefSeq" id="XP_015658099.1">
    <property type="nucleotide sequence ID" value="XM_015803457.1"/>
</dbReference>
<feature type="region of interest" description="Disordered" evidence="1">
    <location>
        <begin position="375"/>
        <end position="400"/>
    </location>
</feature>
<evidence type="ECO:0000313" key="2">
    <source>
        <dbReference type="EMBL" id="KPA79661.1"/>
    </source>
</evidence>
<dbReference type="Proteomes" id="UP000037923">
    <property type="component" value="Unassembled WGS sequence"/>
</dbReference>
<dbReference type="OMA" id="FRAYWSG"/>